<evidence type="ECO:0000256" key="5">
    <source>
        <dbReference type="ARBA" id="ARBA00022692"/>
    </source>
</evidence>
<keyword evidence="9 10" id="KW-0472">Membrane</keyword>
<keyword evidence="7 10" id="KW-1133">Transmembrane helix</keyword>
<evidence type="ECO:0000256" key="7">
    <source>
        <dbReference type="ARBA" id="ARBA00022989"/>
    </source>
</evidence>
<proteinExistence type="inferred from homology"/>
<evidence type="ECO:0000256" key="3">
    <source>
        <dbReference type="ARBA" id="ARBA00022448"/>
    </source>
</evidence>
<sequence length="120" mass="13307">MEFIVSLLPLIVMMGIMYFLMIRPQKQQAVAKQNMLDNMKPGDSVITIGGLHGIVDEVSQSSNTVVIDCEGVYLTFNLNAIATVTQGGNIIDRQEEIEAANEIAEENYEAELRDETDDNL</sequence>
<gene>
    <name evidence="11" type="primary">yajC</name>
    <name evidence="11" type="ORF">CL176_07775</name>
</gene>
<evidence type="ECO:0000256" key="2">
    <source>
        <dbReference type="ARBA" id="ARBA00006742"/>
    </source>
</evidence>
<name>A0A347WLE6_9LACT</name>
<keyword evidence="3" id="KW-0813">Transport</keyword>
<dbReference type="SMART" id="SM01323">
    <property type="entry name" value="YajC"/>
    <property type="match status" value="1"/>
</dbReference>
<comment type="similarity">
    <text evidence="2">Belongs to the YajC family.</text>
</comment>
<keyword evidence="4" id="KW-1003">Cell membrane</keyword>
<dbReference type="KEGG" id="abae:CL176_07775"/>
<evidence type="ECO:0000256" key="10">
    <source>
        <dbReference type="SAM" id="Phobius"/>
    </source>
</evidence>
<dbReference type="OrthoDB" id="9800132at2"/>
<evidence type="ECO:0000256" key="6">
    <source>
        <dbReference type="ARBA" id="ARBA00022927"/>
    </source>
</evidence>
<dbReference type="EMBL" id="CP023434">
    <property type="protein sequence ID" value="AXY25903.1"/>
    <property type="molecule type" value="Genomic_DNA"/>
</dbReference>
<evidence type="ECO:0000313" key="12">
    <source>
        <dbReference type="Proteomes" id="UP000263232"/>
    </source>
</evidence>
<dbReference type="AlphaFoldDB" id="A0A347WLE6"/>
<dbReference type="PANTHER" id="PTHR33909">
    <property type="entry name" value="SEC TRANSLOCON ACCESSORY COMPLEX SUBUNIT YAJC"/>
    <property type="match status" value="1"/>
</dbReference>
<evidence type="ECO:0000256" key="4">
    <source>
        <dbReference type="ARBA" id="ARBA00022475"/>
    </source>
</evidence>
<dbReference type="Pfam" id="PF02699">
    <property type="entry name" value="YajC"/>
    <property type="match status" value="1"/>
</dbReference>
<protein>
    <submittedName>
        <fullName evidence="11">Preprotein translocase subunit YajC</fullName>
    </submittedName>
</protein>
<keyword evidence="6" id="KW-0653">Protein transport</keyword>
<dbReference type="NCBIfam" id="TIGR00739">
    <property type="entry name" value="yajC"/>
    <property type="match status" value="1"/>
</dbReference>
<dbReference type="RefSeq" id="WP_118990803.1">
    <property type="nucleotide sequence ID" value="NZ_CP023434.1"/>
</dbReference>
<keyword evidence="8" id="KW-0811">Translocation</keyword>
<accession>A0A347WLE6</accession>
<dbReference type="GO" id="GO:0005886">
    <property type="term" value="C:plasma membrane"/>
    <property type="evidence" value="ECO:0007669"/>
    <property type="project" value="UniProtKB-SubCell"/>
</dbReference>
<evidence type="ECO:0000256" key="1">
    <source>
        <dbReference type="ARBA" id="ARBA00004162"/>
    </source>
</evidence>
<dbReference type="PANTHER" id="PTHR33909:SF1">
    <property type="entry name" value="SEC TRANSLOCON ACCESSORY COMPLEX SUBUNIT YAJC"/>
    <property type="match status" value="1"/>
</dbReference>
<feature type="transmembrane region" description="Helical" evidence="10">
    <location>
        <begin position="6"/>
        <end position="22"/>
    </location>
</feature>
<reference evidence="11 12" key="1">
    <citation type="submission" date="2017-09" db="EMBL/GenBank/DDBJ databases">
        <title>Complete genome sequence of Oxytococcus suis strain ZY16052.</title>
        <authorList>
            <person name="Li F."/>
        </authorList>
    </citation>
    <scope>NUCLEOTIDE SEQUENCE [LARGE SCALE GENOMIC DNA]</scope>
    <source>
        <strain evidence="11 12">ZY16052</strain>
    </source>
</reference>
<dbReference type="InterPro" id="IPR003849">
    <property type="entry name" value="Preprotein_translocase_YajC"/>
</dbReference>
<organism evidence="11 12">
    <name type="scientific">Suicoccus acidiformans</name>
    <dbReference type="NCBI Taxonomy" id="2036206"/>
    <lineage>
        <taxon>Bacteria</taxon>
        <taxon>Bacillati</taxon>
        <taxon>Bacillota</taxon>
        <taxon>Bacilli</taxon>
        <taxon>Lactobacillales</taxon>
        <taxon>Aerococcaceae</taxon>
        <taxon>Suicoccus</taxon>
    </lineage>
</organism>
<keyword evidence="12" id="KW-1185">Reference proteome</keyword>
<dbReference type="Proteomes" id="UP000263232">
    <property type="component" value="Chromosome"/>
</dbReference>
<dbReference type="PRINTS" id="PR01853">
    <property type="entry name" value="YAJCTRNLCASE"/>
</dbReference>
<comment type="subcellular location">
    <subcellularLocation>
        <location evidence="1">Cell membrane</location>
        <topology evidence="1">Single-pass membrane protein</topology>
    </subcellularLocation>
</comment>
<evidence type="ECO:0000256" key="8">
    <source>
        <dbReference type="ARBA" id="ARBA00023010"/>
    </source>
</evidence>
<dbReference type="GO" id="GO:0015031">
    <property type="term" value="P:protein transport"/>
    <property type="evidence" value="ECO:0007669"/>
    <property type="project" value="UniProtKB-KW"/>
</dbReference>
<evidence type="ECO:0000256" key="9">
    <source>
        <dbReference type="ARBA" id="ARBA00023136"/>
    </source>
</evidence>
<evidence type="ECO:0000313" key="11">
    <source>
        <dbReference type="EMBL" id="AXY25903.1"/>
    </source>
</evidence>
<keyword evidence="5 10" id="KW-0812">Transmembrane</keyword>